<sequence length="356" mass="39696">MLCKEHTVPSKMPFPTKTAGHSVLVSWVSSICQTARGYGIDPFPVLAKCNLDARLLHMPDSRFLLEGVRRLWEELIQATGDPLFGLQVGREIQASALQGLGLAMISCGSLSDLMMIMVRYCRIISTTMRINFDHPPELKDTKLVLSSDYGSEHMNAARLAILAFIYRQACSLSQHPVRPVGVTLSMADCGDVSRLDGYFQVPVNTGCEKDSITFSYADTIEPYAGANPQLMDMGTAIAGRYLNHLNHMDIVSRVDSLIQEELKTGEPRLQAVADKLHLSPRTLQRRLRENGHSFNSLLDSIRHEMAHNLLMHSDLSITEIGFRLGFSDLSNFIRACHRWFGCTPLQHRGNSVLISI</sequence>
<reference evidence="5 6" key="1">
    <citation type="submission" date="2018-11" db="EMBL/GenBank/DDBJ databases">
        <title>Neisseria weixii sp. nov. isolated from the rectal contents of plateau pika (Ochotona cruzoniae).</title>
        <authorList>
            <person name="Zhang G."/>
        </authorList>
    </citation>
    <scope>NUCLEOTIDE SEQUENCE [LARGE SCALE GENOMIC DNA]</scope>
    <source>
        <strain evidence="5 6">10009</strain>
    </source>
</reference>
<dbReference type="PANTHER" id="PTHR47894">
    <property type="entry name" value="HTH-TYPE TRANSCRIPTIONAL REGULATOR GADX"/>
    <property type="match status" value="1"/>
</dbReference>
<keyword evidence="2" id="KW-0238">DNA-binding</keyword>
<evidence type="ECO:0000256" key="1">
    <source>
        <dbReference type="ARBA" id="ARBA00023015"/>
    </source>
</evidence>
<dbReference type="InterPro" id="IPR018060">
    <property type="entry name" value="HTH_AraC"/>
</dbReference>
<evidence type="ECO:0000259" key="4">
    <source>
        <dbReference type="PROSITE" id="PS01124"/>
    </source>
</evidence>
<proteinExistence type="predicted"/>
<accession>A0A3N4MJF3</accession>
<keyword evidence="1" id="KW-0805">Transcription regulation</keyword>
<dbReference type="Gene3D" id="1.10.10.60">
    <property type="entry name" value="Homeodomain-like"/>
    <property type="match status" value="1"/>
</dbReference>
<keyword evidence="3" id="KW-0804">Transcription</keyword>
<dbReference type="AlphaFoldDB" id="A0A3N4MJF3"/>
<name>A0A3N4MJF3_9NEIS</name>
<dbReference type="Pfam" id="PF12833">
    <property type="entry name" value="HTH_18"/>
    <property type="match status" value="1"/>
</dbReference>
<dbReference type="GO" id="GO:0005829">
    <property type="term" value="C:cytosol"/>
    <property type="evidence" value="ECO:0007669"/>
    <property type="project" value="TreeGrafter"/>
</dbReference>
<dbReference type="SMART" id="SM00342">
    <property type="entry name" value="HTH_ARAC"/>
    <property type="match status" value="1"/>
</dbReference>
<keyword evidence="6" id="KW-1185">Reference proteome</keyword>
<dbReference type="Pfam" id="PF12625">
    <property type="entry name" value="Arabinose_bd"/>
    <property type="match status" value="1"/>
</dbReference>
<dbReference type="PANTHER" id="PTHR47894:SF1">
    <property type="entry name" value="HTH-TYPE TRANSCRIPTIONAL REGULATOR VQSM"/>
    <property type="match status" value="1"/>
</dbReference>
<dbReference type="GO" id="GO:0000976">
    <property type="term" value="F:transcription cis-regulatory region binding"/>
    <property type="evidence" value="ECO:0007669"/>
    <property type="project" value="TreeGrafter"/>
</dbReference>
<dbReference type="Proteomes" id="UP000272412">
    <property type="component" value="Unassembled WGS sequence"/>
</dbReference>
<evidence type="ECO:0000256" key="3">
    <source>
        <dbReference type="ARBA" id="ARBA00023163"/>
    </source>
</evidence>
<dbReference type="EMBL" id="RPFL01000072">
    <property type="protein sequence ID" value="RPD83175.1"/>
    <property type="molecule type" value="Genomic_DNA"/>
</dbReference>
<evidence type="ECO:0000313" key="5">
    <source>
        <dbReference type="EMBL" id="RPD83175.1"/>
    </source>
</evidence>
<feature type="domain" description="HTH araC/xylS-type" evidence="4">
    <location>
        <begin position="252"/>
        <end position="350"/>
    </location>
</feature>
<dbReference type="InterPro" id="IPR009057">
    <property type="entry name" value="Homeodomain-like_sf"/>
</dbReference>
<dbReference type="PROSITE" id="PS01124">
    <property type="entry name" value="HTH_ARAC_FAMILY_2"/>
    <property type="match status" value="1"/>
</dbReference>
<protein>
    <submittedName>
        <fullName evidence="5">AraC family transcriptional regulator</fullName>
    </submittedName>
</protein>
<gene>
    <name evidence="5" type="ORF">EGK74_13255</name>
</gene>
<dbReference type="InterPro" id="IPR032687">
    <property type="entry name" value="AraC-type_N"/>
</dbReference>
<dbReference type="GO" id="GO:0003700">
    <property type="term" value="F:DNA-binding transcription factor activity"/>
    <property type="evidence" value="ECO:0007669"/>
    <property type="project" value="InterPro"/>
</dbReference>
<organism evidence="5 6">
    <name type="scientific">Neisseria weixii</name>
    <dbReference type="NCBI Taxonomy" id="1853276"/>
    <lineage>
        <taxon>Bacteria</taxon>
        <taxon>Pseudomonadati</taxon>
        <taxon>Pseudomonadota</taxon>
        <taxon>Betaproteobacteria</taxon>
        <taxon>Neisseriales</taxon>
        <taxon>Neisseriaceae</taxon>
        <taxon>Neisseria</taxon>
    </lineage>
</organism>
<comment type="caution">
    <text evidence="5">The sequence shown here is derived from an EMBL/GenBank/DDBJ whole genome shotgun (WGS) entry which is preliminary data.</text>
</comment>
<dbReference type="SUPFAM" id="SSF46689">
    <property type="entry name" value="Homeodomain-like"/>
    <property type="match status" value="1"/>
</dbReference>
<evidence type="ECO:0000256" key="2">
    <source>
        <dbReference type="ARBA" id="ARBA00023125"/>
    </source>
</evidence>
<evidence type="ECO:0000313" key="6">
    <source>
        <dbReference type="Proteomes" id="UP000272412"/>
    </source>
</evidence>